<reference evidence="1 2" key="1">
    <citation type="submission" date="2013-09" db="EMBL/GenBank/DDBJ databases">
        <title>The Genome Sequence of Enterococcus faecium 10/96A.</title>
        <authorList>
            <consortium name="The Broad Institute Genome Sequencing Platform"/>
            <consortium name="The Broad Institute Genome Sequencing Center for Infectious Disease"/>
            <person name="Earl A.M."/>
            <person name="Gilmore M.S."/>
            <person name="Lebreton F."/>
            <person name="Courvalin P."/>
            <person name="Walker B."/>
            <person name="Young S.K."/>
            <person name="Zeng Q."/>
            <person name="Gargeya S."/>
            <person name="Fitzgerald M."/>
            <person name="Haas B."/>
            <person name="Abouelleil A."/>
            <person name="Alvarado L."/>
            <person name="Arachchi H.M."/>
            <person name="Berlin A.M."/>
            <person name="Chapman S.B."/>
            <person name="Dewar J."/>
            <person name="Goldberg J."/>
            <person name="Griggs A."/>
            <person name="Gujja S."/>
            <person name="Hansen M."/>
            <person name="Howarth C."/>
            <person name="Imamovic A."/>
            <person name="Larimer J."/>
            <person name="McCowan C."/>
            <person name="Murphy C."/>
            <person name="Neiman D."/>
            <person name="Pearson M."/>
            <person name="Priest M."/>
            <person name="Roberts A."/>
            <person name="Saif S."/>
            <person name="Shea T."/>
            <person name="Sisk P."/>
            <person name="Sykes S."/>
            <person name="Wortman J."/>
            <person name="Nusbaum C."/>
            <person name="Birren B."/>
        </authorList>
    </citation>
    <scope>NUCLEOTIDE SEQUENCE [LARGE SCALE GENOMIC DNA]</scope>
    <source>
        <strain evidence="1 2">10/96A</strain>
    </source>
</reference>
<sequence length="64" mass="7284">MLGKTEDEIVFACYNFASAFDKTFGSLRCLELRPSGFSENDPPHMCENLTCTAIIFAYQYILHL</sequence>
<comment type="caution">
    <text evidence="1">The sequence shown here is derived from an EMBL/GenBank/DDBJ whole genome shotgun (WGS) entry which is preliminary data.</text>
</comment>
<dbReference type="Proteomes" id="UP000017126">
    <property type="component" value="Unassembled WGS sequence"/>
</dbReference>
<accession>A0AAV3KYQ4</accession>
<dbReference type="AlphaFoldDB" id="A0AAV3KYQ4"/>
<protein>
    <submittedName>
        <fullName evidence="1">Uncharacterized protein</fullName>
    </submittedName>
</protein>
<dbReference type="EMBL" id="AXOL01000070">
    <property type="protein sequence ID" value="ERT48189.1"/>
    <property type="molecule type" value="Genomic_DNA"/>
</dbReference>
<dbReference type="RefSeq" id="WP_023043195.1">
    <property type="nucleotide sequence ID" value="NZ_KI518290.1"/>
</dbReference>
<organism evidence="1 2">
    <name type="scientific">Enterococcus faecium 10/96A</name>
    <dbReference type="NCBI Taxonomy" id="1391465"/>
    <lineage>
        <taxon>Bacteria</taxon>
        <taxon>Bacillati</taxon>
        <taxon>Bacillota</taxon>
        <taxon>Bacilli</taxon>
        <taxon>Lactobacillales</taxon>
        <taxon>Enterococcaceae</taxon>
        <taxon>Enterococcus</taxon>
    </lineage>
</organism>
<name>A0AAV3KYQ4_ENTFC</name>
<gene>
    <name evidence="1" type="ORF">O991_02621</name>
</gene>
<proteinExistence type="predicted"/>
<evidence type="ECO:0000313" key="1">
    <source>
        <dbReference type="EMBL" id="ERT48189.1"/>
    </source>
</evidence>
<evidence type="ECO:0000313" key="2">
    <source>
        <dbReference type="Proteomes" id="UP000017126"/>
    </source>
</evidence>